<sequence>MFFHVKELQHTAKPDRPDPVYAKKLQEILGGQFGEMTVMLQYLFQGWNCRAEAKYRDMLLDIGTEEIGHVEMIATMIAQLLEGAPVDQVEQAAANPVIGAVLGGMNPQHVIVSGLGATPTDSVGYPWNARYTIASGNLLADFRANLNAESQGRLQVVRLYEETTDRGVRDMLSFLIARDTMHQNQWMAAIEEIEQQQKATVPSSFPQNLEVEEVSYQFMNFSEGDESSTGRWASGPSMDGQGTFQYVAHPVARGQAPKLNPAPPFVHSTPGMQPVLVNH</sequence>
<dbReference type="GO" id="GO:0046872">
    <property type="term" value="F:metal ion binding"/>
    <property type="evidence" value="ECO:0007669"/>
    <property type="project" value="UniProtKB-KW"/>
</dbReference>
<feature type="binding site" evidence="2">
    <location>
        <position position="66"/>
    </location>
    <ligand>
        <name>Mn(2+)</name>
        <dbReference type="ChEBI" id="CHEBI:29035"/>
        <label>2</label>
    </ligand>
</feature>
<dbReference type="InterPro" id="IPR012347">
    <property type="entry name" value="Ferritin-like"/>
</dbReference>
<feature type="binding site" evidence="2">
    <location>
        <position position="69"/>
    </location>
    <ligand>
        <name>Mn(2+)</name>
        <dbReference type="ChEBI" id="CHEBI:29035"/>
        <label>1</label>
    </ligand>
</feature>
<keyword evidence="2" id="KW-0479">Metal-binding</keyword>
<evidence type="ECO:0000313" key="5">
    <source>
        <dbReference type="Proteomes" id="UP000249522"/>
    </source>
</evidence>
<feature type="binding site" evidence="2">
    <location>
        <position position="182"/>
    </location>
    <ligand>
        <name>Mn(2+)</name>
        <dbReference type="ChEBI" id="CHEBI:29035"/>
        <label>1</label>
    </ligand>
</feature>
<dbReference type="RefSeq" id="WP_111145029.1">
    <property type="nucleotide sequence ID" value="NZ_QKRB01000010.1"/>
</dbReference>
<feature type="binding site" evidence="3">
    <location>
        <position position="222"/>
    </location>
    <ligand>
        <name>Ca(2+)</name>
        <dbReference type="ChEBI" id="CHEBI:29108"/>
    </ligand>
</feature>
<feature type="binding site" evidence="3">
    <location>
        <position position="61"/>
    </location>
    <ligand>
        <name>Ca(2+)</name>
        <dbReference type="ChEBI" id="CHEBI:29108"/>
    </ligand>
</feature>
<reference evidence="4 5" key="1">
    <citation type="submission" date="2018-06" db="EMBL/GenBank/DDBJ databases">
        <title>Paenibacillus imtechensis sp. nov.</title>
        <authorList>
            <person name="Pinnaka A.K."/>
            <person name="Singh H."/>
            <person name="Kaur M."/>
        </authorList>
    </citation>
    <scope>NUCLEOTIDE SEQUENCE [LARGE SCALE GENOMIC DNA]</scope>
    <source>
        <strain evidence="4 5">SMB1</strain>
    </source>
</reference>
<evidence type="ECO:0000256" key="1">
    <source>
        <dbReference type="ARBA" id="ARBA00007644"/>
    </source>
</evidence>
<dbReference type="CDD" id="cd01051">
    <property type="entry name" value="Mn_catalase"/>
    <property type="match status" value="1"/>
</dbReference>
<dbReference type="SUPFAM" id="SSF47240">
    <property type="entry name" value="Ferritin-like"/>
    <property type="match status" value="1"/>
</dbReference>
<dbReference type="Gene3D" id="1.20.1260.10">
    <property type="match status" value="1"/>
</dbReference>
<dbReference type="EMBL" id="QKRB01000010">
    <property type="protein sequence ID" value="PZD97668.1"/>
    <property type="molecule type" value="Genomic_DNA"/>
</dbReference>
<comment type="cofactor">
    <cofactor evidence="3">
        <name>Ca(2+)</name>
        <dbReference type="ChEBI" id="CHEBI:29108"/>
    </cofactor>
    <text evidence="3">Binds 1 Ca(2+) ion per subunit.</text>
</comment>
<evidence type="ECO:0000256" key="3">
    <source>
        <dbReference type="PIRSR" id="PIRSR607760-2"/>
    </source>
</evidence>
<dbReference type="Pfam" id="PF05067">
    <property type="entry name" value="Mn_catalase"/>
    <property type="match status" value="1"/>
</dbReference>
<feature type="binding site" evidence="2">
    <location>
        <position position="35"/>
    </location>
    <ligand>
        <name>Mn(2+)</name>
        <dbReference type="ChEBI" id="CHEBI:29035"/>
        <label>1</label>
    </ligand>
</feature>
<dbReference type="InterPro" id="IPR027407">
    <property type="entry name" value="Mn_catalase_C"/>
</dbReference>
<feature type="binding site" evidence="3">
    <location>
        <position position="220"/>
    </location>
    <ligand>
        <name>Ca(2+)</name>
        <dbReference type="ChEBI" id="CHEBI:29108"/>
    </ligand>
</feature>
<keyword evidence="3" id="KW-0106">Calcium</keyword>
<dbReference type="Proteomes" id="UP000249522">
    <property type="component" value="Unassembled WGS sequence"/>
</dbReference>
<dbReference type="InterPro" id="IPR039377">
    <property type="entry name" value="Mn_catalase_dom"/>
</dbReference>
<dbReference type="OrthoDB" id="9800585at2"/>
<comment type="caution">
    <text evidence="4">The sequence shown here is derived from an EMBL/GenBank/DDBJ whole genome shotgun (WGS) entry which is preliminary data.</text>
</comment>
<protein>
    <submittedName>
        <fullName evidence="4">Manganese catalase family protein</fullName>
    </submittedName>
</protein>
<keyword evidence="5" id="KW-1185">Reference proteome</keyword>
<dbReference type="AlphaFoldDB" id="A0A2W1LBS5"/>
<feature type="binding site" evidence="2">
    <location>
        <position position="149"/>
    </location>
    <ligand>
        <name>Mn(2+)</name>
        <dbReference type="ChEBI" id="CHEBI:29035"/>
        <label>1</label>
    </ligand>
</feature>
<dbReference type="InterPro" id="IPR009078">
    <property type="entry name" value="Ferritin-like_SF"/>
</dbReference>
<accession>A0A2W1LBS5</accession>
<dbReference type="Gene3D" id="3.30.1530.10">
    <property type="entry name" value="manganese catalase, domain 2, chain A"/>
    <property type="match status" value="1"/>
</dbReference>
<feature type="binding site" evidence="3">
    <location>
        <position position="57"/>
    </location>
    <ligand>
        <name>Ca(2+)</name>
        <dbReference type="ChEBI" id="CHEBI:29108"/>
    </ligand>
</feature>
<feature type="binding site" evidence="3">
    <location>
        <position position="224"/>
    </location>
    <ligand>
        <name>Ca(2+)</name>
        <dbReference type="ChEBI" id="CHEBI:29108"/>
    </ligand>
</feature>
<evidence type="ECO:0000313" key="4">
    <source>
        <dbReference type="EMBL" id="PZD97668.1"/>
    </source>
</evidence>
<gene>
    <name evidence="4" type="ORF">DNH61_02015</name>
</gene>
<evidence type="ECO:0000256" key="2">
    <source>
        <dbReference type="PIRSR" id="PIRSR607760-1"/>
    </source>
</evidence>
<comment type="cofactor">
    <cofactor evidence="2">
        <name>Mn(2+)</name>
        <dbReference type="ChEBI" id="CHEBI:29035"/>
    </cofactor>
    <text evidence="2">Binds 2 manganese ions per subunit.</text>
</comment>
<dbReference type="InterPro" id="IPR007760">
    <property type="entry name" value="Mn_catalase"/>
</dbReference>
<name>A0A2W1LBS5_9BACL</name>
<proteinExistence type="inferred from homology"/>
<keyword evidence="2" id="KW-0464">Manganese</keyword>
<comment type="similarity">
    <text evidence="1">Belongs to the manganese catalase family.</text>
</comment>
<organism evidence="4 5">
    <name type="scientific">Paenibacillus sambharensis</name>
    <dbReference type="NCBI Taxonomy" id="1803190"/>
    <lineage>
        <taxon>Bacteria</taxon>
        <taxon>Bacillati</taxon>
        <taxon>Bacillota</taxon>
        <taxon>Bacilli</taxon>
        <taxon>Bacillales</taxon>
        <taxon>Paenibacillaceae</taxon>
        <taxon>Paenibacillus</taxon>
    </lineage>
</organism>